<dbReference type="InterPro" id="IPR033690">
    <property type="entry name" value="Adenylat_kinase_CS"/>
</dbReference>
<reference evidence="6" key="1">
    <citation type="submission" date="2022-03" db="EMBL/GenBank/DDBJ databases">
        <authorList>
            <person name="Martin H S."/>
        </authorList>
    </citation>
    <scope>NUCLEOTIDE SEQUENCE</scope>
</reference>
<evidence type="ECO:0000313" key="6">
    <source>
        <dbReference type="EMBL" id="CAH2065922.1"/>
    </source>
</evidence>
<dbReference type="PANTHER" id="PTHR23359">
    <property type="entry name" value="NUCLEOTIDE KINASE"/>
    <property type="match status" value="1"/>
</dbReference>
<feature type="non-terminal residue" evidence="6">
    <location>
        <position position="1"/>
    </location>
</feature>
<keyword evidence="2" id="KW-0547">Nucleotide-binding</keyword>
<evidence type="ECO:0000256" key="3">
    <source>
        <dbReference type="ARBA" id="ARBA00022777"/>
    </source>
</evidence>
<dbReference type="InterPro" id="IPR000850">
    <property type="entry name" value="Adenylat/UMP-CMP_kin"/>
</dbReference>
<evidence type="ECO:0000256" key="5">
    <source>
        <dbReference type="SAM" id="MobiDB-lite"/>
    </source>
</evidence>
<feature type="region of interest" description="Disordered" evidence="5">
    <location>
        <begin position="30"/>
        <end position="60"/>
    </location>
</feature>
<dbReference type="InterPro" id="IPR027417">
    <property type="entry name" value="P-loop_NTPase"/>
</dbReference>
<protein>
    <recommendedName>
        <fullName evidence="8">Adenylate kinase</fullName>
    </recommendedName>
</protein>
<dbReference type="SUPFAM" id="SSF52540">
    <property type="entry name" value="P-loop containing nucleoside triphosphate hydrolases"/>
    <property type="match status" value="1"/>
</dbReference>
<accession>A0ABN8IT10</accession>
<sequence length="215" mass="22536">MSLLQFVADEFHGVGADGIPGEIVGVEPAPARARERDLRGRERETSLLPPRTHTRGRDGEVELADEPSPAAVPVVMPVNGIAHRLASPKAEVIKVRGAPTRPAILWVVGGPGSNKAQLCQKAVAQRQGWTHFSLGQRLRALADSGGGPASDGALSRAAVGGGELVAAELVARLVRSATGDAVRSGHGLVLDGYPRDLEQLDAFQKEVASCQILKT</sequence>
<name>A0ABN8IT10_9NEOP</name>
<evidence type="ECO:0000256" key="1">
    <source>
        <dbReference type="ARBA" id="ARBA00022679"/>
    </source>
</evidence>
<evidence type="ECO:0000256" key="2">
    <source>
        <dbReference type="ARBA" id="ARBA00022741"/>
    </source>
</evidence>
<evidence type="ECO:0008006" key="8">
    <source>
        <dbReference type="Google" id="ProtNLM"/>
    </source>
</evidence>
<evidence type="ECO:0000313" key="7">
    <source>
        <dbReference type="Proteomes" id="UP000837857"/>
    </source>
</evidence>
<dbReference type="PRINTS" id="PR00094">
    <property type="entry name" value="ADENYLTKNASE"/>
</dbReference>
<gene>
    <name evidence="6" type="ORF">IPOD504_LOCUS13195</name>
</gene>
<dbReference type="Gene3D" id="3.40.50.300">
    <property type="entry name" value="P-loop containing nucleotide triphosphate hydrolases"/>
    <property type="match status" value="1"/>
</dbReference>
<comment type="similarity">
    <text evidence="4">Belongs to the adenylate kinase family.</text>
</comment>
<evidence type="ECO:0000256" key="4">
    <source>
        <dbReference type="RuleBase" id="RU003330"/>
    </source>
</evidence>
<keyword evidence="1 4" id="KW-0808">Transferase</keyword>
<dbReference type="EMBL" id="OW152816">
    <property type="protein sequence ID" value="CAH2065922.1"/>
    <property type="molecule type" value="Genomic_DNA"/>
</dbReference>
<feature type="compositionally biased region" description="Basic and acidic residues" evidence="5">
    <location>
        <begin position="32"/>
        <end position="45"/>
    </location>
</feature>
<keyword evidence="7" id="KW-1185">Reference proteome</keyword>
<organism evidence="6 7">
    <name type="scientific">Iphiclides podalirius</name>
    <name type="common">scarce swallowtail</name>
    <dbReference type="NCBI Taxonomy" id="110791"/>
    <lineage>
        <taxon>Eukaryota</taxon>
        <taxon>Metazoa</taxon>
        <taxon>Ecdysozoa</taxon>
        <taxon>Arthropoda</taxon>
        <taxon>Hexapoda</taxon>
        <taxon>Insecta</taxon>
        <taxon>Pterygota</taxon>
        <taxon>Neoptera</taxon>
        <taxon>Endopterygota</taxon>
        <taxon>Lepidoptera</taxon>
        <taxon>Glossata</taxon>
        <taxon>Ditrysia</taxon>
        <taxon>Papilionoidea</taxon>
        <taxon>Papilionidae</taxon>
        <taxon>Papilioninae</taxon>
        <taxon>Iphiclides</taxon>
    </lineage>
</organism>
<dbReference type="Proteomes" id="UP000837857">
    <property type="component" value="Chromosome 4"/>
</dbReference>
<dbReference type="PROSITE" id="PS00113">
    <property type="entry name" value="ADENYLATE_KINASE"/>
    <property type="match status" value="1"/>
</dbReference>
<dbReference type="Pfam" id="PF00406">
    <property type="entry name" value="ADK"/>
    <property type="match status" value="1"/>
</dbReference>
<keyword evidence="3 4" id="KW-0418">Kinase</keyword>
<proteinExistence type="inferred from homology"/>